<dbReference type="Pfam" id="PF19515">
    <property type="entry name" value="DUF6048"/>
    <property type="match status" value="1"/>
</dbReference>
<dbReference type="EMBL" id="JBCFQK010000023">
    <property type="protein sequence ID" value="MFA9195467.1"/>
    <property type="molecule type" value="Genomic_DNA"/>
</dbReference>
<proteinExistence type="predicted"/>
<dbReference type="RefSeq" id="WP_373392688.1">
    <property type="nucleotide sequence ID" value="NZ_JBCFQJ010000008.1"/>
</dbReference>
<feature type="chain" id="PRO_5045690264" evidence="1">
    <location>
        <begin position="23"/>
        <end position="276"/>
    </location>
</feature>
<comment type="caution">
    <text evidence="2">The sequence shown here is derived from an EMBL/GenBank/DDBJ whole genome shotgun (WGS) entry which is preliminary data.</text>
</comment>
<sequence>MKHTLKSIFSSLLLLTLFFANAQDIQTPAEKPKDTITTSIVAKKAVVAKQPKVDPKTDSIAVPIKTNRYGVRVGIDLYKLSRSIYDKDYKGLELVGDYRLDKKRYAAVEVGNENKTTDDSRLNFTTKGSYIKAGFDYNAYENWLDMENIISIGLRYGFSTFNQELNNYKIYNSNPYFGEVPPIAESRKFNGLTASWIEVVAGMKAKVFNNVFLGFSLRFNRLITNKQPDNFENLYIPGFNRTYNGDFGVGFNYTVTYFVPIFKKKVLPVETKTKKK</sequence>
<organism evidence="2 3">
    <name type="scientific">Flavobacterium magnesitis</name>
    <dbReference type="NCBI Taxonomy" id="3138077"/>
    <lineage>
        <taxon>Bacteria</taxon>
        <taxon>Pseudomonadati</taxon>
        <taxon>Bacteroidota</taxon>
        <taxon>Flavobacteriia</taxon>
        <taxon>Flavobacteriales</taxon>
        <taxon>Flavobacteriaceae</taxon>
        <taxon>Flavobacterium</taxon>
    </lineage>
</organism>
<protein>
    <submittedName>
        <fullName evidence="2">DUF6048 family protein</fullName>
    </submittedName>
</protein>
<evidence type="ECO:0000256" key="1">
    <source>
        <dbReference type="SAM" id="SignalP"/>
    </source>
</evidence>
<evidence type="ECO:0000313" key="3">
    <source>
        <dbReference type="Proteomes" id="UP001574170"/>
    </source>
</evidence>
<name>A0ABV4TRE8_9FLAO</name>
<feature type="signal peptide" evidence="1">
    <location>
        <begin position="1"/>
        <end position="22"/>
    </location>
</feature>
<keyword evidence="3" id="KW-1185">Reference proteome</keyword>
<gene>
    <name evidence="2" type="ORF">AAGV33_13740</name>
</gene>
<accession>A0ABV4TRE8</accession>
<keyword evidence="1" id="KW-0732">Signal</keyword>
<dbReference type="Proteomes" id="UP001574170">
    <property type="component" value="Unassembled WGS sequence"/>
</dbReference>
<dbReference type="InterPro" id="IPR046111">
    <property type="entry name" value="DUF6048"/>
</dbReference>
<evidence type="ECO:0000313" key="2">
    <source>
        <dbReference type="EMBL" id="MFA9195467.1"/>
    </source>
</evidence>
<reference evidence="2 3" key="1">
    <citation type="submission" date="2024-04" db="EMBL/GenBank/DDBJ databases">
        <title>New Clade of Flavobacterium.</title>
        <authorList>
            <person name="Matos L."/>
            <person name="Proenca D.N."/>
            <person name="Fransisco R.M."/>
            <person name="Chung A.P."/>
            <person name="Maccario L."/>
            <person name="Sorensen S.J."/>
            <person name="Morais P.V."/>
        </authorList>
    </citation>
    <scope>NUCLEOTIDE SEQUENCE [LARGE SCALE GENOMIC DNA]</scope>
    <source>
        <strain evidence="2 3">FBOR7N2.3</strain>
    </source>
</reference>